<gene>
    <name evidence="1" type="ORF">METZ01_LOCUS174178</name>
</gene>
<organism evidence="1">
    <name type="scientific">marine metagenome</name>
    <dbReference type="NCBI Taxonomy" id="408172"/>
    <lineage>
        <taxon>unclassified sequences</taxon>
        <taxon>metagenomes</taxon>
        <taxon>ecological metagenomes</taxon>
    </lineage>
</organism>
<sequence>MMQMKIVLLFLATATITLFGVSTYSHHGFAIYGSETITVQATIREFRFINPHVQLYFDVLNQANEPEAWQGELTAPNKLARAGWTKNSFRPGDTVEISGQIAKNGGHSIRIREIITADGISLPVFERVDF</sequence>
<dbReference type="InterPro" id="IPR046150">
    <property type="entry name" value="DUF6152"/>
</dbReference>
<dbReference type="Pfam" id="PF19649">
    <property type="entry name" value="DUF6152"/>
    <property type="match status" value="1"/>
</dbReference>
<evidence type="ECO:0000313" key="1">
    <source>
        <dbReference type="EMBL" id="SVB21324.1"/>
    </source>
</evidence>
<name>A0A382C624_9ZZZZ</name>
<accession>A0A382C624</accession>
<dbReference type="AlphaFoldDB" id="A0A382C624"/>
<reference evidence="1" key="1">
    <citation type="submission" date="2018-05" db="EMBL/GenBank/DDBJ databases">
        <authorList>
            <person name="Lanie J.A."/>
            <person name="Ng W.-L."/>
            <person name="Kazmierczak K.M."/>
            <person name="Andrzejewski T.M."/>
            <person name="Davidsen T.M."/>
            <person name="Wayne K.J."/>
            <person name="Tettelin H."/>
            <person name="Glass J.I."/>
            <person name="Rusch D."/>
            <person name="Podicherti R."/>
            <person name="Tsui H.-C.T."/>
            <person name="Winkler M.E."/>
        </authorList>
    </citation>
    <scope>NUCLEOTIDE SEQUENCE</scope>
</reference>
<protein>
    <submittedName>
        <fullName evidence="1">Uncharacterized protein</fullName>
    </submittedName>
</protein>
<dbReference type="EMBL" id="UINC01032901">
    <property type="protein sequence ID" value="SVB21324.1"/>
    <property type="molecule type" value="Genomic_DNA"/>
</dbReference>
<proteinExistence type="predicted"/>